<feature type="transmembrane region" description="Helical" evidence="5">
    <location>
        <begin position="162"/>
        <end position="182"/>
    </location>
</feature>
<feature type="transmembrane region" description="Helical" evidence="5">
    <location>
        <begin position="120"/>
        <end position="150"/>
    </location>
</feature>
<evidence type="ECO:0000313" key="8">
    <source>
        <dbReference type="Proteomes" id="UP001501576"/>
    </source>
</evidence>
<keyword evidence="8" id="KW-1185">Reference proteome</keyword>
<evidence type="ECO:0000256" key="3">
    <source>
        <dbReference type="ARBA" id="ARBA00022989"/>
    </source>
</evidence>
<feature type="transmembrane region" description="Helical" evidence="5">
    <location>
        <begin position="92"/>
        <end position="114"/>
    </location>
</feature>
<keyword evidence="3 5" id="KW-1133">Transmembrane helix</keyword>
<keyword evidence="4 5" id="KW-0472">Membrane</keyword>
<feature type="transmembrane region" description="Helical" evidence="5">
    <location>
        <begin position="438"/>
        <end position="462"/>
    </location>
</feature>
<evidence type="ECO:0000313" key="7">
    <source>
        <dbReference type="EMBL" id="GAA0523076.1"/>
    </source>
</evidence>
<feature type="transmembrane region" description="Helical" evidence="5">
    <location>
        <begin position="38"/>
        <end position="55"/>
    </location>
</feature>
<feature type="transmembrane region" description="Helical" evidence="5">
    <location>
        <begin position="474"/>
        <end position="498"/>
    </location>
</feature>
<proteinExistence type="predicted"/>
<dbReference type="Proteomes" id="UP001501576">
    <property type="component" value="Unassembled WGS sequence"/>
</dbReference>
<sequence>MSRGFDPPETWRQRGLAHMRIFRWFRVRSAGPSTLRRAVRIGFVMPAVVAIAIEFVGDRDFAIFAAFGALAGLLFVDFSGPMHVRLSAQTGLVLSGAVLVCLGTLASQVIWVAAAATLAIVSTLLFVGVVSSVLASATTALLVSFILPVTMPGSVSSIPDRLGGWLLGGAASLIAIAVLWPAPVREPLRLSAARACGLLARQLRAEAECVRRDFEPQSRAALDVLTEEAAAAVTAVRTSFFSTSYRPTGLSTAARALIRVIDQVVWLNTILKRAPLESQPEPAATAVCSVKLESAALLERGAALLESVVGAPSELDAGLRRLEQARAAMERTVTSLVPLHRGETCPGAVPDVAVSEFVRSLQPSFHAQQMACAISAIAVNVEVAAAAHQRSWWQHLLGCRTEGVESPLSSARERVSAQAERHSVWLHNSVRGATALCLAVLVAEFTGVQHSFWVVFGALTVLRSNALNTGQNALSGLLGNAVGFLIGGGLIIALGTHPVALWLLLPPAVAFAGISPEAVSFTVSQAGFSTALLILYNIVEPGGWNIGLVRLEDVAIGCAVSLVVGGLFWPRGAGSTLGKALSETFSDSARYLRSAIECSLTRYDVRVPTAPIPSDDRDRAVSAARRLDEAFRGFLAERGTKHVPLAGVTTLINAGVIIRLTADAVLHLWRGEDSAFKEGRTAERAAVLEASVQLVDWYEKTARALAGTGTVPDRIESRLPTCLLVQAVRRDLSEADGRGTAAAVKMIWTEDHIDAVRRLQETILGPAQAASRQCLPWSWLGGRRASATQG</sequence>
<evidence type="ECO:0000256" key="2">
    <source>
        <dbReference type="ARBA" id="ARBA00022692"/>
    </source>
</evidence>
<dbReference type="Pfam" id="PF13515">
    <property type="entry name" value="FUSC_2"/>
    <property type="match status" value="1"/>
</dbReference>
<reference evidence="8" key="1">
    <citation type="journal article" date="2019" name="Int. J. Syst. Evol. Microbiol.">
        <title>The Global Catalogue of Microorganisms (GCM) 10K type strain sequencing project: providing services to taxonomists for standard genome sequencing and annotation.</title>
        <authorList>
            <consortium name="The Broad Institute Genomics Platform"/>
            <consortium name="The Broad Institute Genome Sequencing Center for Infectious Disease"/>
            <person name="Wu L."/>
            <person name="Ma J."/>
        </authorList>
    </citation>
    <scope>NUCLEOTIDE SEQUENCE [LARGE SCALE GENOMIC DNA]</scope>
    <source>
        <strain evidence="8">JCM 5052</strain>
    </source>
</reference>
<keyword evidence="2 5" id="KW-0812">Transmembrane</keyword>
<comment type="caution">
    <text evidence="7">The sequence shown here is derived from an EMBL/GenBank/DDBJ whole genome shotgun (WGS) entry which is preliminary data.</text>
</comment>
<evidence type="ECO:0000256" key="1">
    <source>
        <dbReference type="ARBA" id="ARBA00004141"/>
    </source>
</evidence>
<gene>
    <name evidence="7" type="ORF">GCM10010390_26720</name>
</gene>
<evidence type="ECO:0000256" key="4">
    <source>
        <dbReference type="ARBA" id="ARBA00023136"/>
    </source>
</evidence>
<dbReference type="InterPro" id="IPR049453">
    <property type="entry name" value="Memb_transporter_dom"/>
</dbReference>
<feature type="domain" description="Integral membrane bound transporter" evidence="6">
    <location>
        <begin position="438"/>
        <end position="564"/>
    </location>
</feature>
<protein>
    <submittedName>
        <fullName evidence="7">FUSC family protein</fullName>
    </submittedName>
</protein>
<accession>A0ABP3MLY7</accession>
<evidence type="ECO:0000259" key="6">
    <source>
        <dbReference type="Pfam" id="PF13515"/>
    </source>
</evidence>
<dbReference type="EMBL" id="BAAABZ010000015">
    <property type="protein sequence ID" value="GAA0523076.1"/>
    <property type="molecule type" value="Genomic_DNA"/>
</dbReference>
<organism evidence="7 8">
    <name type="scientific">Streptomyces mordarskii</name>
    <dbReference type="NCBI Taxonomy" id="1226758"/>
    <lineage>
        <taxon>Bacteria</taxon>
        <taxon>Bacillati</taxon>
        <taxon>Actinomycetota</taxon>
        <taxon>Actinomycetes</taxon>
        <taxon>Kitasatosporales</taxon>
        <taxon>Streptomycetaceae</taxon>
        <taxon>Streptomyces</taxon>
    </lineage>
</organism>
<feature type="transmembrane region" description="Helical" evidence="5">
    <location>
        <begin position="61"/>
        <end position="80"/>
    </location>
</feature>
<evidence type="ECO:0000256" key="5">
    <source>
        <dbReference type="SAM" id="Phobius"/>
    </source>
</evidence>
<name>A0ABP3MLY7_9ACTN</name>
<comment type="subcellular location">
    <subcellularLocation>
        <location evidence="1">Membrane</location>
        <topology evidence="1">Multi-pass membrane protein</topology>
    </subcellularLocation>
</comment>